<keyword evidence="3 12" id="KW-1003">Cell membrane</keyword>
<feature type="transmembrane region" description="Helical" evidence="12">
    <location>
        <begin position="178"/>
        <end position="202"/>
    </location>
</feature>
<dbReference type="Proteomes" id="UP000292886">
    <property type="component" value="Chromosome"/>
</dbReference>
<dbReference type="GO" id="GO:0005886">
    <property type="term" value="C:plasma membrane"/>
    <property type="evidence" value="ECO:0007669"/>
    <property type="project" value="UniProtKB-SubCell"/>
</dbReference>
<dbReference type="InterPro" id="IPR023060">
    <property type="entry name" value="YidC/YidC1/YidC2_Firmicutes"/>
</dbReference>
<keyword evidence="4 12" id="KW-0812">Transmembrane</keyword>
<evidence type="ECO:0000256" key="6">
    <source>
        <dbReference type="ARBA" id="ARBA00022927"/>
    </source>
</evidence>
<evidence type="ECO:0000256" key="4">
    <source>
        <dbReference type="ARBA" id="ARBA00022692"/>
    </source>
</evidence>
<evidence type="ECO:0000256" key="10">
    <source>
        <dbReference type="ARBA" id="ARBA00023186"/>
    </source>
</evidence>
<dbReference type="AlphaFoldDB" id="A0A4V1AIP9"/>
<sequence length="283" mass="31728">MQLVAKKKPSRKLMLTATMIAALTLFLAACSNKPITEHSTGLWDGGIILNFSRALIWLSNIWGGAPKYGLGIIAFTIIIRVIILPLMIYQSKSMRKTQELQPQLKALQAKYPGKDNESRQAMQREQQKLYAEAGVNPVAGCLPLLVQMPVLIALYQAIWRTQELKTGTFLGIQLGSNHSYFILPILAALFTFISSWLAMAGAPEQNGMTKSMTYVMPIIIFITAVSVPSALSLYWVVSNAFQAVQTWFIQNPFKIRAEREEKKAAERARRRKIEKAKRNAGKR</sequence>
<comment type="function">
    <text evidence="12">Required for the insertion and/or proper folding and/or complex formation of integral membrane proteins into the membrane. Involved in integration of membrane proteins that insert both dependently and independently of the Sec translocase complex, as well as at least some lipoproteins.</text>
</comment>
<evidence type="ECO:0000256" key="3">
    <source>
        <dbReference type="ARBA" id="ARBA00022475"/>
    </source>
</evidence>
<keyword evidence="7 12" id="KW-1133">Transmembrane helix</keyword>
<dbReference type="GO" id="GO:0051205">
    <property type="term" value="P:protein insertion into membrane"/>
    <property type="evidence" value="ECO:0007669"/>
    <property type="project" value="TreeGrafter"/>
</dbReference>
<comment type="subcellular location">
    <subcellularLocation>
        <location evidence="1 12">Cell membrane</location>
        <topology evidence="1 12">Multi-pass membrane protein</topology>
    </subcellularLocation>
</comment>
<keyword evidence="15" id="KW-1185">Reference proteome</keyword>
<keyword evidence="2 12" id="KW-0813">Transport</keyword>
<keyword evidence="5 12" id="KW-0732">Signal</keyword>
<keyword evidence="9" id="KW-0564">Palmitate</keyword>
<dbReference type="HAMAP" id="MF_01811">
    <property type="entry name" value="YidC_type2"/>
    <property type="match status" value="1"/>
</dbReference>
<dbReference type="KEGG" id="wei:EQG49_07220"/>
<name>A0A4V1AIP9_9LACO</name>
<evidence type="ECO:0000256" key="8">
    <source>
        <dbReference type="ARBA" id="ARBA00023136"/>
    </source>
</evidence>
<dbReference type="RefSeq" id="WP_133363342.1">
    <property type="nucleotide sequence ID" value="NZ_CP037940.1"/>
</dbReference>
<evidence type="ECO:0000313" key="14">
    <source>
        <dbReference type="EMBL" id="QBO36265.1"/>
    </source>
</evidence>
<dbReference type="InterPro" id="IPR028055">
    <property type="entry name" value="YidC/Oxa/ALB_C"/>
</dbReference>
<keyword evidence="6 12" id="KW-0653">Protein transport</keyword>
<evidence type="ECO:0000256" key="2">
    <source>
        <dbReference type="ARBA" id="ARBA00022448"/>
    </source>
</evidence>
<dbReference type="GO" id="GO:0015031">
    <property type="term" value="P:protein transport"/>
    <property type="evidence" value="ECO:0007669"/>
    <property type="project" value="UniProtKB-KW"/>
</dbReference>
<dbReference type="InterPro" id="IPR047196">
    <property type="entry name" value="YidC_ALB_C"/>
</dbReference>
<evidence type="ECO:0000256" key="9">
    <source>
        <dbReference type="ARBA" id="ARBA00023139"/>
    </source>
</evidence>
<dbReference type="PROSITE" id="PS51257">
    <property type="entry name" value="PROKAR_LIPOPROTEIN"/>
    <property type="match status" value="1"/>
</dbReference>
<feature type="transmembrane region" description="Helical" evidence="12">
    <location>
        <begin position="68"/>
        <end position="89"/>
    </location>
</feature>
<feature type="domain" description="Membrane insertase YidC/Oxa/ALB C-terminal" evidence="13">
    <location>
        <begin position="68"/>
        <end position="251"/>
    </location>
</feature>
<keyword evidence="11 12" id="KW-0449">Lipoprotein</keyword>
<reference evidence="15" key="1">
    <citation type="submission" date="2019-03" db="EMBL/GenBank/DDBJ databases">
        <title>Weissella sp. 26KH-42 Genome sequencing.</title>
        <authorList>
            <person name="Heo J."/>
            <person name="Kim S.-J."/>
            <person name="Kim J.-S."/>
            <person name="Hong S.-B."/>
            <person name="Kwon S.-W."/>
        </authorList>
    </citation>
    <scope>NUCLEOTIDE SEQUENCE [LARGE SCALE GENOMIC DNA]</scope>
    <source>
        <strain evidence="15">26KH-42</strain>
    </source>
</reference>
<organism evidence="14 15">
    <name type="scientific">Periweissella cryptocerci</name>
    <dbReference type="NCBI Taxonomy" id="2506420"/>
    <lineage>
        <taxon>Bacteria</taxon>
        <taxon>Bacillati</taxon>
        <taxon>Bacillota</taxon>
        <taxon>Bacilli</taxon>
        <taxon>Lactobacillales</taxon>
        <taxon>Lactobacillaceae</taxon>
        <taxon>Periweissella</taxon>
    </lineage>
</organism>
<dbReference type="CDD" id="cd20070">
    <property type="entry name" value="5TM_YidC_Alb3"/>
    <property type="match status" value="1"/>
</dbReference>
<gene>
    <name evidence="12" type="primary">yidC</name>
    <name evidence="14" type="ORF">EQG49_07220</name>
</gene>
<keyword evidence="8 12" id="KW-0472">Membrane</keyword>
<evidence type="ECO:0000256" key="12">
    <source>
        <dbReference type="HAMAP-Rule" id="MF_01811"/>
    </source>
</evidence>
<evidence type="ECO:0000313" key="15">
    <source>
        <dbReference type="Proteomes" id="UP000292886"/>
    </source>
</evidence>
<dbReference type="PRINTS" id="PR00701">
    <property type="entry name" value="60KDINNERMP"/>
</dbReference>
<evidence type="ECO:0000256" key="1">
    <source>
        <dbReference type="ARBA" id="ARBA00004651"/>
    </source>
</evidence>
<feature type="transmembrane region" description="Helical" evidence="12">
    <location>
        <begin position="214"/>
        <end position="237"/>
    </location>
</feature>
<feature type="transmembrane region" description="Helical" evidence="12">
    <location>
        <begin position="129"/>
        <end position="158"/>
    </location>
</feature>
<evidence type="ECO:0000256" key="11">
    <source>
        <dbReference type="ARBA" id="ARBA00023288"/>
    </source>
</evidence>
<protein>
    <recommendedName>
        <fullName evidence="12">Membrane protein insertase YidC</fullName>
    </recommendedName>
    <alternativeName>
        <fullName evidence="12">Foldase YidC</fullName>
    </alternativeName>
    <alternativeName>
        <fullName evidence="12">Membrane integrase YidC</fullName>
    </alternativeName>
    <alternativeName>
        <fullName evidence="12">Membrane protein YidC</fullName>
    </alternativeName>
</protein>
<comment type="similarity">
    <text evidence="12">Belongs to the OXA1/ALB3/YidC family. Type 2 subfamily.</text>
</comment>
<dbReference type="PANTHER" id="PTHR12428">
    <property type="entry name" value="OXA1"/>
    <property type="match status" value="1"/>
</dbReference>
<evidence type="ECO:0000256" key="5">
    <source>
        <dbReference type="ARBA" id="ARBA00022729"/>
    </source>
</evidence>
<dbReference type="PANTHER" id="PTHR12428:SF65">
    <property type="entry name" value="CYTOCHROME C OXIDASE ASSEMBLY PROTEIN COX18, MITOCHONDRIAL"/>
    <property type="match status" value="1"/>
</dbReference>
<dbReference type="NCBIfam" id="TIGR03592">
    <property type="entry name" value="yidC_oxa1_cterm"/>
    <property type="match status" value="1"/>
</dbReference>
<evidence type="ECO:0000259" key="13">
    <source>
        <dbReference type="Pfam" id="PF02096"/>
    </source>
</evidence>
<dbReference type="OrthoDB" id="9780552at2"/>
<dbReference type="InterPro" id="IPR001708">
    <property type="entry name" value="YidC/ALB3/OXA1/COX18"/>
</dbReference>
<proteinExistence type="inferred from homology"/>
<dbReference type="GO" id="GO:0032977">
    <property type="term" value="F:membrane insertase activity"/>
    <property type="evidence" value="ECO:0007669"/>
    <property type="project" value="InterPro"/>
</dbReference>
<dbReference type="EMBL" id="CP037940">
    <property type="protein sequence ID" value="QBO36265.1"/>
    <property type="molecule type" value="Genomic_DNA"/>
</dbReference>
<keyword evidence="10 12" id="KW-0143">Chaperone</keyword>
<dbReference type="Pfam" id="PF02096">
    <property type="entry name" value="60KD_IMP"/>
    <property type="match status" value="1"/>
</dbReference>
<accession>A0A4V1AIP9</accession>
<evidence type="ECO:0000256" key="7">
    <source>
        <dbReference type="ARBA" id="ARBA00022989"/>
    </source>
</evidence>